<dbReference type="SUPFAM" id="SSF56235">
    <property type="entry name" value="N-terminal nucleophile aminohydrolases (Ntn hydrolases)"/>
    <property type="match status" value="1"/>
</dbReference>
<protein>
    <recommendedName>
        <fullName evidence="6">15-cis-phytoene synthase</fullName>
        <ecNumber evidence="6">2.5.1.32</ecNumber>
    </recommendedName>
</protein>
<comment type="pathway">
    <text evidence="3">Carotenoid biosynthesis; phytoene biosynthesis; all-trans-phytoene from geranylgeranyl diphosphate: step 1/1.</text>
</comment>
<evidence type="ECO:0000256" key="15">
    <source>
        <dbReference type="SAM" id="Phobius"/>
    </source>
</evidence>
<dbReference type="PANTHER" id="PTHR31480">
    <property type="entry name" value="BIFUNCTIONAL LYCOPENE CYCLASE/PHYTOENE SYNTHASE"/>
    <property type="match status" value="1"/>
</dbReference>
<keyword evidence="8" id="KW-0808">Transferase</keyword>
<dbReference type="EMBL" id="JAATIQ010000033">
    <property type="protein sequence ID" value="KAF4397324.1"/>
    <property type="molecule type" value="Genomic_DNA"/>
</dbReference>
<name>A0A7J6HPW6_CANSA</name>
<comment type="caution">
    <text evidence="16">The sequence shown here is derived from an EMBL/GenBank/DDBJ whole genome shotgun (WGS) entry which is preliminary data.</text>
</comment>
<keyword evidence="9" id="KW-0125">Carotenoid biosynthesis</keyword>
<feature type="compositionally biased region" description="Basic residues" evidence="14">
    <location>
        <begin position="827"/>
        <end position="839"/>
    </location>
</feature>
<evidence type="ECO:0000256" key="4">
    <source>
        <dbReference type="ARBA" id="ARBA00006251"/>
    </source>
</evidence>
<evidence type="ECO:0000256" key="7">
    <source>
        <dbReference type="ARBA" id="ARBA00022490"/>
    </source>
</evidence>
<feature type="transmembrane region" description="Helical" evidence="15">
    <location>
        <begin position="131"/>
        <end position="152"/>
    </location>
</feature>
<dbReference type="InterPro" id="IPR016050">
    <property type="entry name" value="Proteasome_bsu_CS"/>
</dbReference>
<evidence type="ECO:0000256" key="11">
    <source>
        <dbReference type="ARBA" id="ARBA00023229"/>
    </source>
</evidence>
<evidence type="ECO:0000313" key="16">
    <source>
        <dbReference type="EMBL" id="KAF4397324.1"/>
    </source>
</evidence>
<keyword evidence="11" id="KW-0414">Isoprene biosynthesis</keyword>
<dbReference type="Pfam" id="PF00494">
    <property type="entry name" value="SQS_PSY"/>
    <property type="match status" value="3"/>
</dbReference>
<dbReference type="GO" id="GO:0016117">
    <property type="term" value="P:carotenoid biosynthetic process"/>
    <property type="evidence" value="ECO:0007669"/>
    <property type="project" value="UniProtKB-KW"/>
</dbReference>
<feature type="region of interest" description="Disordered" evidence="14">
    <location>
        <begin position="809"/>
        <end position="869"/>
    </location>
</feature>
<evidence type="ECO:0000256" key="6">
    <source>
        <dbReference type="ARBA" id="ARBA00012396"/>
    </source>
</evidence>
<dbReference type="GO" id="GO:0019774">
    <property type="term" value="C:proteasome core complex, beta-subunit complex"/>
    <property type="evidence" value="ECO:0007669"/>
    <property type="project" value="InterPro"/>
</dbReference>
<dbReference type="SFLD" id="SFLDG01018">
    <property type="entry name" value="Squalene/Phytoene_Synthase_Lik"/>
    <property type="match status" value="2"/>
</dbReference>
<dbReference type="InterPro" id="IPR033811">
    <property type="entry name" value="Proteasome_beta_3"/>
</dbReference>
<dbReference type="PROSITE" id="PS51476">
    <property type="entry name" value="PROTEASOME_BETA_2"/>
    <property type="match status" value="1"/>
</dbReference>
<keyword evidence="12" id="KW-0539">Nucleus</keyword>
<accession>A0A7J6HPW6</accession>
<dbReference type="GO" id="GO:0051996">
    <property type="term" value="F:squalene synthase [NAD(P)H] activity"/>
    <property type="evidence" value="ECO:0007669"/>
    <property type="project" value="InterPro"/>
</dbReference>
<reference evidence="16 17" key="1">
    <citation type="journal article" date="2020" name="bioRxiv">
        <title>Sequence and annotation of 42 cannabis genomes reveals extensive copy number variation in cannabinoid synthesis and pathogen resistance genes.</title>
        <authorList>
            <person name="Mckernan K.J."/>
            <person name="Helbert Y."/>
            <person name="Kane L.T."/>
            <person name="Ebling H."/>
            <person name="Zhang L."/>
            <person name="Liu B."/>
            <person name="Eaton Z."/>
            <person name="Mclaughlin S."/>
            <person name="Kingan S."/>
            <person name="Baybayan P."/>
            <person name="Concepcion G."/>
            <person name="Jordan M."/>
            <person name="Riva A."/>
            <person name="Barbazuk W."/>
            <person name="Harkins T."/>
        </authorList>
    </citation>
    <scope>NUCLEOTIDE SEQUENCE [LARGE SCALE GENOMIC DNA]</scope>
    <source>
        <strain evidence="17">cv. Jamaican Lion 4</strain>
        <tissue evidence="16">Leaf</tissue>
    </source>
</reference>
<evidence type="ECO:0000256" key="12">
    <source>
        <dbReference type="ARBA" id="ARBA00023242"/>
    </source>
</evidence>
<evidence type="ECO:0000256" key="13">
    <source>
        <dbReference type="ARBA" id="ARBA00024953"/>
    </source>
</evidence>
<comment type="subcellular location">
    <subcellularLocation>
        <location evidence="2">Nucleus</location>
    </subcellularLocation>
</comment>
<keyword evidence="17" id="KW-1185">Reference proteome</keyword>
<dbReference type="SUPFAM" id="SSF48576">
    <property type="entry name" value="Terpenoid synthases"/>
    <property type="match status" value="2"/>
</dbReference>
<dbReference type="GO" id="GO:0046905">
    <property type="term" value="F:15-cis-phytoene synthase activity"/>
    <property type="evidence" value="ECO:0007669"/>
    <property type="project" value="UniProtKB-EC"/>
</dbReference>
<evidence type="ECO:0000256" key="8">
    <source>
        <dbReference type="ARBA" id="ARBA00022679"/>
    </source>
</evidence>
<sequence>MAAVLWVQVCLKENGNSLVSFAAKNGGPKRSKMCSKLSFSSGSLALSGTIANPARSSEEKVYEVVLKQAALVKERKKPKEKSLDLIKIDGTTNWDLLNEAYERCGEVCAEYAKTFYLGTLLMTPERRKAVWAIYGSYDLLIPYILLALDFLWCRRTDELVDGPNASHITPKALDRWEKRLTDLYEGRPFDMYDAALSHTVSKFPVDIQPFRDMIEGMRLDLIKSRYMNFDELYLYCYYVAGTVGLMSVPVMGIAPESKASTESVYNAALALGIANQLTNILRDVGEDITLKFESNHIVSFHYIVAISDLSDNVGDGDSARRGRVYLPQDELARAGLSDEDIFRGKVTDKWRSFMKGQIKRARMFFDEAEKGVADLSSASRWPVWASLLLYRQILDAIEANDYDNFTKRAYVGKAKKFLSLPAAYGRALYGSGFKRSASGFESGMRFEFGIRIRILSLITSLDQGWELNYLSDRHCKHHLTLTNFKYNQTLIFSHVEQIFEYNGSALVAMVGKNCFAIASDRRLGVQLQTIATDFEKIYKVHERLYLGLSGLATDAQTLYQRLVFRHKLYRLREEKDMKPETFASLVSAILYEKRFGPYFCQPVIAGLSDDDKPFICTMDSIGAKELAKDFVVAGTASESLYGACEAMFKPDLEPEELFEVVSQALLSSVDRDCLSGWGGHVYVVSMIDNISSESRYLKNTDRSDREDLEGKNGLRFATWPKRICLGSNRGSAGLDSWSSSGMDGFMSCSVIHVLNIQIGHMRVCLPKPMQNDMVMYYILCLFFTSSSTDEDEGIGNLCDYGSNDHYKSRKRMLSRSRRDYKGAQLRKSLRPRSHRRIIVRNRDLGFHNNDHAHHHHQQHHHHHLDDSGDTSIRVIRTSKFVRKGTMGGGVHRRRDGVCVVSPVAHSWVNDDGSNGPHHSARNAQNLERREEQRSRRTARVITGGHSQASTNSGHPFCSSDLSFLGLFCFEMSSVVLWVHVSPKESISSVLSFVGSKNGGTKRSKMWCNNNNKLSLSSGVWAYSGTVANPARSSEEKVYEVVLKQAALVREQRKPKEKNLNLNPPTIQTDGTTNWGLLNEAYDRCGEVCAEYAKTFYLGTMLMTPERRKAIWAIYVWCRRTDELVDGPNASHITPKALDRWENRLSDLFEGRPFDMYDAALSHTVSKYPVDIQPFKDMIEGMRLDLRKSRYNNFDELYLYCYYVAGTVGLMSVPVMGIAPESKASTESVYNAALALGIANQLTNILRDVGEDARRGRVYLPQDELVRAGLSDEDIFRGKVTDKWRNFMKGQIKRARMFFDEAEKGVCELSSASRWPVWASLLLYRQILDAIEANDYDNFTKRAYVGKAKKLLSLPLAYTKAVLIGPSSSSTTFS</sequence>
<comment type="catalytic activity">
    <reaction evidence="1">
        <text>2 (2E,6E,10E)-geranylgeranyl diphosphate = 15-cis-phytoene + 2 diphosphate</text>
        <dbReference type="Rhea" id="RHEA:34475"/>
        <dbReference type="ChEBI" id="CHEBI:27787"/>
        <dbReference type="ChEBI" id="CHEBI:33019"/>
        <dbReference type="ChEBI" id="CHEBI:58756"/>
        <dbReference type="EC" id="2.5.1.32"/>
    </reaction>
</comment>
<dbReference type="InterPro" id="IPR019845">
    <property type="entry name" value="Squalene/phytoene_synthase_CS"/>
</dbReference>
<feature type="transmembrane region" description="Helical" evidence="15">
    <location>
        <begin position="232"/>
        <end position="254"/>
    </location>
</feature>
<dbReference type="CDD" id="cd00683">
    <property type="entry name" value="Trans_IPPS_HH"/>
    <property type="match status" value="2"/>
</dbReference>
<dbReference type="InterPro" id="IPR002060">
    <property type="entry name" value="Squ/phyt_synthse"/>
</dbReference>
<dbReference type="FunFam" id="3.60.20.10:FF:000032">
    <property type="entry name" value="Proteasome subunit beta"/>
    <property type="match status" value="1"/>
</dbReference>
<dbReference type="InterPro" id="IPR029055">
    <property type="entry name" value="Ntn_hydrolases_N"/>
</dbReference>
<evidence type="ECO:0000256" key="10">
    <source>
        <dbReference type="ARBA" id="ARBA00022942"/>
    </source>
</evidence>
<dbReference type="PROSITE" id="PS01044">
    <property type="entry name" value="SQUALEN_PHYTOEN_SYN_1"/>
    <property type="match status" value="2"/>
</dbReference>
<feature type="region of interest" description="Disordered" evidence="14">
    <location>
        <begin position="908"/>
        <end position="952"/>
    </location>
</feature>
<evidence type="ECO:0000256" key="14">
    <source>
        <dbReference type="SAM" id="MobiDB-lite"/>
    </source>
</evidence>
<evidence type="ECO:0000313" key="17">
    <source>
        <dbReference type="Proteomes" id="UP000583929"/>
    </source>
</evidence>
<dbReference type="FunFam" id="1.10.600.10:FF:000004">
    <property type="entry name" value="Phytoene synthase chloroplastic"/>
    <property type="match status" value="1"/>
</dbReference>
<dbReference type="GO" id="GO:0005634">
    <property type="term" value="C:nucleus"/>
    <property type="evidence" value="ECO:0007669"/>
    <property type="project" value="UniProtKB-SubCell"/>
</dbReference>
<dbReference type="EC" id="2.5.1.32" evidence="6"/>
<dbReference type="GO" id="GO:0043161">
    <property type="term" value="P:proteasome-mediated ubiquitin-dependent protein catabolic process"/>
    <property type="evidence" value="ECO:0007669"/>
    <property type="project" value="InterPro"/>
</dbReference>
<evidence type="ECO:0000256" key="1">
    <source>
        <dbReference type="ARBA" id="ARBA00001805"/>
    </source>
</evidence>
<evidence type="ECO:0000256" key="5">
    <source>
        <dbReference type="ARBA" id="ARBA00011517"/>
    </source>
</evidence>
<dbReference type="InterPro" id="IPR001353">
    <property type="entry name" value="Proteasome_sua/b"/>
</dbReference>
<dbReference type="InterPro" id="IPR044843">
    <property type="entry name" value="Trans_IPPS_bact-type"/>
</dbReference>
<keyword evidence="7" id="KW-0963">Cytoplasm</keyword>
<dbReference type="InterPro" id="IPR023333">
    <property type="entry name" value="Proteasome_suB-type"/>
</dbReference>
<feature type="compositionally biased region" description="Basic and acidic residues" evidence="14">
    <location>
        <begin position="840"/>
        <end position="851"/>
    </location>
</feature>
<dbReference type="CDD" id="cd03759">
    <property type="entry name" value="proteasome_beta_type_3"/>
    <property type="match status" value="1"/>
</dbReference>
<dbReference type="Gene3D" id="1.10.600.10">
    <property type="entry name" value="Farnesyl Diphosphate Synthase"/>
    <property type="match status" value="3"/>
</dbReference>
<comment type="similarity">
    <text evidence="4">Belongs to the phytoene/squalene synthase family.</text>
</comment>
<dbReference type="Gene3D" id="3.60.20.10">
    <property type="entry name" value="Glutamine Phosphoribosylpyrophosphate, subunit 1, domain 1"/>
    <property type="match status" value="1"/>
</dbReference>
<evidence type="ECO:0000256" key="3">
    <source>
        <dbReference type="ARBA" id="ARBA00005172"/>
    </source>
</evidence>
<dbReference type="GO" id="GO:0009536">
    <property type="term" value="C:plastid"/>
    <property type="evidence" value="ECO:0007669"/>
    <property type="project" value="UniProtKB-ARBA"/>
</dbReference>
<dbReference type="SFLD" id="SFLDS00005">
    <property type="entry name" value="Isoprenoid_Synthase_Type_I"/>
    <property type="match status" value="2"/>
</dbReference>
<dbReference type="InterPro" id="IPR008949">
    <property type="entry name" value="Isoprenoid_synthase_dom_sf"/>
</dbReference>
<evidence type="ECO:0000256" key="2">
    <source>
        <dbReference type="ARBA" id="ARBA00004123"/>
    </source>
</evidence>
<dbReference type="Proteomes" id="UP000583929">
    <property type="component" value="Unassembled WGS sequence"/>
</dbReference>
<dbReference type="PROSITE" id="PS01045">
    <property type="entry name" value="SQUALEN_PHYTOEN_SYN_2"/>
    <property type="match status" value="1"/>
</dbReference>
<keyword evidence="15" id="KW-1133">Transmembrane helix</keyword>
<gene>
    <name evidence="16" type="ORF">G4B88_027064</name>
</gene>
<dbReference type="Pfam" id="PF00227">
    <property type="entry name" value="Proteasome"/>
    <property type="match status" value="1"/>
</dbReference>
<comment type="function">
    <text evidence="13">Non-catalytic component of the proteasome, a multicatalytic proteinase complex which is characterized by its ability to cleave peptides with Arg, Phe, Tyr, Leu, and Glu adjacent to the leaving group at neutral or slightly basic pH. The proteasome has an ATP-dependent proteolytic activity.</text>
</comment>
<dbReference type="SFLD" id="SFLDG01212">
    <property type="entry name" value="Phytoene_synthase_like"/>
    <property type="match status" value="1"/>
</dbReference>
<keyword evidence="15" id="KW-0472">Membrane</keyword>
<dbReference type="GO" id="GO:0004311">
    <property type="term" value="F:geranylgeranyl diphosphate synthase activity"/>
    <property type="evidence" value="ECO:0007669"/>
    <property type="project" value="InterPro"/>
</dbReference>
<comment type="subunit">
    <text evidence="5">Component of the 20S core complex of the 26S proteasome. The 26S proteasome is composed of a core protease (CP), known as the 20S proteasome, capped at one or both ends by the 19S regulatory particle (RP/PA700). The 20S proteasome core is composed of 28 subunits that are arranged in four stacked rings, resulting in a barrel-shaped structure. The two end rings are each formed by seven alpha subunits, and the two central rings are each formed by seven beta subunits. The catalytic chamber with the active sites is on the inside of the barrel.</text>
</comment>
<organism evidence="16 17">
    <name type="scientific">Cannabis sativa</name>
    <name type="common">Hemp</name>
    <name type="synonym">Marijuana</name>
    <dbReference type="NCBI Taxonomy" id="3483"/>
    <lineage>
        <taxon>Eukaryota</taxon>
        <taxon>Viridiplantae</taxon>
        <taxon>Streptophyta</taxon>
        <taxon>Embryophyta</taxon>
        <taxon>Tracheophyta</taxon>
        <taxon>Spermatophyta</taxon>
        <taxon>Magnoliopsida</taxon>
        <taxon>eudicotyledons</taxon>
        <taxon>Gunneridae</taxon>
        <taxon>Pentapetalae</taxon>
        <taxon>rosids</taxon>
        <taxon>fabids</taxon>
        <taxon>Rosales</taxon>
        <taxon>Cannabaceae</taxon>
        <taxon>Cannabis</taxon>
    </lineage>
</organism>
<keyword evidence="10" id="KW-0647">Proteasome</keyword>
<proteinExistence type="inferred from homology"/>
<evidence type="ECO:0000256" key="9">
    <source>
        <dbReference type="ARBA" id="ARBA00022746"/>
    </source>
</evidence>
<feature type="compositionally biased region" description="Basic residues" evidence="14">
    <location>
        <begin position="852"/>
        <end position="862"/>
    </location>
</feature>
<keyword evidence="15" id="KW-0812">Transmembrane</keyword>
<dbReference type="InterPro" id="IPR033904">
    <property type="entry name" value="Trans_IPPS_HH"/>
</dbReference>
<dbReference type="PROSITE" id="PS00854">
    <property type="entry name" value="PROTEASOME_BETA_1"/>
    <property type="match status" value="1"/>
</dbReference>